<name>A0A8H3QQ63_9GLOM</name>
<comment type="caution">
    <text evidence="3">The sequence shown here is derived from an EMBL/GenBank/DDBJ whole genome shotgun (WGS) entry which is preliminary data.</text>
</comment>
<dbReference type="PANTHER" id="PTHR24410">
    <property type="entry name" value="HL07962P-RELATED"/>
    <property type="match status" value="1"/>
</dbReference>
<dbReference type="PROSITE" id="PS51886">
    <property type="entry name" value="TLDC"/>
    <property type="match status" value="1"/>
</dbReference>
<dbReference type="OrthoDB" id="6359816at2759"/>
<gene>
    <name evidence="3" type="ORF">RCL2_001203600</name>
</gene>
<evidence type="ECO:0000259" key="1">
    <source>
        <dbReference type="PROSITE" id="PS50097"/>
    </source>
</evidence>
<dbReference type="Proteomes" id="UP000615446">
    <property type="component" value="Unassembled WGS sequence"/>
</dbReference>
<protein>
    <recommendedName>
        <fullName evidence="5">BTB domain-containing protein</fullName>
    </recommendedName>
</protein>
<feature type="domain" description="BTB" evidence="1">
    <location>
        <begin position="60"/>
        <end position="133"/>
    </location>
</feature>
<dbReference type="AlphaFoldDB" id="A0A8H3QQ63"/>
<dbReference type="InterPro" id="IPR006571">
    <property type="entry name" value="TLDc_dom"/>
</dbReference>
<evidence type="ECO:0000259" key="2">
    <source>
        <dbReference type="PROSITE" id="PS51886"/>
    </source>
</evidence>
<dbReference type="Gene3D" id="3.30.710.10">
    <property type="entry name" value="Potassium Channel Kv1.1, Chain A"/>
    <property type="match status" value="1"/>
</dbReference>
<dbReference type="Pfam" id="PF07534">
    <property type="entry name" value="TLD"/>
    <property type="match status" value="1"/>
</dbReference>
<dbReference type="InterPro" id="IPR000210">
    <property type="entry name" value="BTB/POZ_dom"/>
</dbReference>
<dbReference type="SMART" id="SM00225">
    <property type="entry name" value="BTB"/>
    <property type="match status" value="1"/>
</dbReference>
<dbReference type="Pfam" id="PF00651">
    <property type="entry name" value="BTB"/>
    <property type="match status" value="1"/>
</dbReference>
<proteinExistence type="predicted"/>
<dbReference type="EMBL" id="BLAL01000087">
    <property type="protein sequence ID" value="GES84949.1"/>
    <property type="molecule type" value="Genomic_DNA"/>
</dbReference>
<dbReference type="PROSITE" id="PS50097">
    <property type="entry name" value="BTB"/>
    <property type="match status" value="1"/>
</dbReference>
<sequence length="506" mass="59207">MNFNMEHLIGQMSYDHRLLHYHYKKVVQNFFLGLQKEMSFDYSQEVIIDLEKALETDDGYDVIIYAGENENVKELHAHSSILCIRSQYFRSVISKEWDNMKDKKFIFKKPNISPQIFKVILSFIYCGKIDLTELKGPDILGLFMTIDELKFHTLIPNVQEYLIKHQDEFLQENPIEILEIAYQHESFKDLWDHYLEKIGENPQIIFGSDNFTSLKAPILKLLLERNYLNLDEILIWDNLLKWGIAQNPSVSQDTTKWSKEDITIMSMTLHEFVPLIRFYHISSDDFLDKIYPLKELLPITLAEELVKFNIVPDRIPNIDDIQPPRLIYNSTLIVCQHFTIFACWIDKKSNSHYDNIKDIPYNFNLLYRASRDGDTVAEFYNKCNDKGATIIVAKIANSNKIFGGYNPLQWDSSNSWKFTRESFIYFIADRKDVKTAKVSYSNSNRYSIRNLSDGPGFGDGCDLYYEGNGVWCISYGFFSSYNSIIDDMQTGKLCVDDYEVFQVIKK</sequence>
<accession>A0A8H3QQ63</accession>
<evidence type="ECO:0008006" key="5">
    <source>
        <dbReference type="Google" id="ProtNLM"/>
    </source>
</evidence>
<organism evidence="3 4">
    <name type="scientific">Rhizophagus clarus</name>
    <dbReference type="NCBI Taxonomy" id="94130"/>
    <lineage>
        <taxon>Eukaryota</taxon>
        <taxon>Fungi</taxon>
        <taxon>Fungi incertae sedis</taxon>
        <taxon>Mucoromycota</taxon>
        <taxon>Glomeromycotina</taxon>
        <taxon>Glomeromycetes</taxon>
        <taxon>Glomerales</taxon>
        <taxon>Glomeraceae</taxon>
        <taxon>Rhizophagus</taxon>
    </lineage>
</organism>
<dbReference type="SUPFAM" id="SSF54695">
    <property type="entry name" value="POZ domain"/>
    <property type="match status" value="1"/>
</dbReference>
<evidence type="ECO:0000313" key="4">
    <source>
        <dbReference type="Proteomes" id="UP000615446"/>
    </source>
</evidence>
<feature type="domain" description="TLDc" evidence="2">
    <location>
        <begin position="331"/>
        <end position="504"/>
    </location>
</feature>
<dbReference type="CDD" id="cd18186">
    <property type="entry name" value="BTB_POZ_ZBTB_KLHL-like"/>
    <property type="match status" value="1"/>
</dbReference>
<evidence type="ECO:0000313" key="3">
    <source>
        <dbReference type="EMBL" id="GES84949.1"/>
    </source>
</evidence>
<dbReference type="InterPro" id="IPR011333">
    <property type="entry name" value="SKP1/BTB/POZ_sf"/>
</dbReference>
<dbReference type="InterPro" id="IPR051481">
    <property type="entry name" value="BTB-POZ/Galectin-3-binding"/>
</dbReference>
<dbReference type="PANTHER" id="PTHR24410:SF23">
    <property type="entry name" value="BTB DOMAIN-CONTAINING PROTEIN-RELATED"/>
    <property type="match status" value="1"/>
</dbReference>
<reference evidence="3" key="1">
    <citation type="submission" date="2019-10" db="EMBL/GenBank/DDBJ databases">
        <title>Conservation and host-specific expression of non-tandemly repeated heterogenous ribosome RNA gene in arbuscular mycorrhizal fungi.</title>
        <authorList>
            <person name="Maeda T."/>
            <person name="Kobayashi Y."/>
            <person name="Nakagawa T."/>
            <person name="Ezawa T."/>
            <person name="Yamaguchi K."/>
            <person name="Bino T."/>
            <person name="Nishimoto Y."/>
            <person name="Shigenobu S."/>
            <person name="Kawaguchi M."/>
        </authorList>
    </citation>
    <scope>NUCLEOTIDE SEQUENCE</scope>
    <source>
        <strain evidence="3">HR1</strain>
    </source>
</reference>